<protein>
    <submittedName>
        <fullName evidence="1">Uncharacterized protein</fullName>
    </submittedName>
</protein>
<dbReference type="AlphaFoldDB" id="A0A392S5F9"/>
<feature type="non-terminal residue" evidence="1">
    <location>
        <position position="1"/>
    </location>
</feature>
<dbReference type="Proteomes" id="UP000265520">
    <property type="component" value="Unassembled WGS sequence"/>
</dbReference>
<dbReference type="EMBL" id="LXQA010326498">
    <property type="protein sequence ID" value="MCI44131.1"/>
    <property type="molecule type" value="Genomic_DNA"/>
</dbReference>
<accession>A0A392S5F9</accession>
<comment type="caution">
    <text evidence="1">The sequence shown here is derived from an EMBL/GenBank/DDBJ whole genome shotgun (WGS) entry which is preliminary data.</text>
</comment>
<keyword evidence="2" id="KW-1185">Reference proteome</keyword>
<name>A0A392S5F9_9FABA</name>
<sequence>ALMHQEANKMQQEANRIALDKANTKKMELYLKLTSEEHLDDRKEKLLKKLEQELFNN</sequence>
<organism evidence="1 2">
    <name type="scientific">Trifolium medium</name>
    <dbReference type="NCBI Taxonomy" id="97028"/>
    <lineage>
        <taxon>Eukaryota</taxon>
        <taxon>Viridiplantae</taxon>
        <taxon>Streptophyta</taxon>
        <taxon>Embryophyta</taxon>
        <taxon>Tracheophyta</taxon>
        <taxon>Spermatophyta</taxon>
        <taxon>Magnoliopsida</taxon>
        <taxon>eudicotyledons</taxon>
        <taxon>Gunneridae</taxon>
        <taxon>Pentapetalae</taxon>
        <taxon>rosids</taxon>
        <taxon>fabids</taxon>
        <taxon>Fabales</taxon>
        <taxon>Fabaceae</taxon>
        <taxon>Papilionoideae</taxon>
        <taxon>50 kb inversion clade</taxon>
        <taxon>NPAAA clade</taxon>
        <taxon>Hologalegina</taxon>
        <taxon>IRL clade</taxon>
        <taxon>Trifolieae</taxon>
        <taxon>Trifolium</taxon>
    </lineage>
</organism>
<reference evidence="1 2" key="1">
    <citation type="journal article" date="2018" name="Front. Plant Sci.">
        <title>Red Clover (Trifolium pratense) and Zigzag Clover (T. medium) - A Picture of Genomic Similarities and Differences.</title>
        <authorList>
            <person name="Dluhosova J."/>
            <person name="Istvanek J."/>
            <person name="Nedelnik J."/>
            <person name="Repkova J."/>
        </authorList>
    </citation>
    <scope>NUCLEOTIDE SEQUENCE [LARGE SCALE GENOMIC DNA]</scope>
    <source>
        <strain evidence="2">cv. 10/8</strain>
        <tissue evidence="1">Leaf</tissue>
    </source>
</reference>
<evidence type="ECO:0000313" key="2">
    <source>
        <dbReference type="Proteomes" id="UP000265520"/>
    </source>
</evidence>
<evidence type="ECO:0000313" key="1">
    <source>
        <dbReference type="EMBL" id="MCI44131.1"/>
    </source>
</evidence>
<proteinExistence type="predicted"/>